<accession>A0A6A6QDK4</accession>
<feature type="chain" id="PRO_5025564829" evidence="2">
    <location>
        <begin position="22"/>
        <end position="708"/>
    </location>
</feature>
<feature type="signal peptide" evidence="2">
    <location>
        <begin position="1"/>
        <end position="21"/>
    </location>
</feature>
<dbReference type="Proteomes" id="UP000799750">
    <property type="component" value="Unassembled WGS sequence"/>
</dbReference>
<evidence type="ECO:0000256" key="1">
    <source>
        <dbReference type="SAM" id="MobiDB-lite"/>
    </source>
</evidence>
<dbReference type="EMBL" id="MU004199">
    <property type="protein sequence ID" value="KAF2489537.1"/>
    <property type="molecule type" value="Genomic_DNA"/>
</dbReference>
<dbReference type="AlphaFoldDB" id="A0A6A6QDK4"/>
<gene>
    <name evidence="3" type="ORF">BU16DRAFT_544908</name>
</gene>
<organism evidence="3 4">
    <name type="scientific">Lophium mytilinum</name>
    <dbReference type="NCBI Taxonomy" id="390894"/>
    <lineage>
        <taxon>Eukaryota</taxon>
        <taxon>Fungi</taxon>
        <taxon>Dikarya</taxon>
        <taxon>Ascomycota</taxon>
        <taxon>Pezizomycotina</taxon>
        <taxon>Dothideomycetes</taxon>
        <taxon>Pleosporomycetidae</taxon>
        <taxon>Mytilinidiales</taxon>
        <taxon>Mytilinidiaceae</taxon>
        <taxon>Lophium</taxon>
    </lineage>
</organism>
<feature type="region of interest" description="Disordered" evidence="1">
    <location>
        <begin position="330"/>
        <end position="374"/>
    </location>
</feature>
<feature type="compositionally biased region" description="Low complexity" evidence="1">
    <location>
        <begin position="355"/>
        <end position="374"/>
    </location>
</feature>
<sequence>MRFSDNLSILVAASQIGAAVAGPVPQYGYGQPSKSSSATVSASTASESTAVTSTKLSPTEVTGGSSLSSSSSSSFTFFITTVTPPVESSTVISVASSSTSSSVSTILVTSGTRPGVSFTVPFTPLPSTGTAVYPSSSLGGTAVSPSSALSNYTIPFTLPPPSTTELSPTTSSTTMLAFPSSSLITPSLGTAPMSPPPFPFPFSTYLPTGSGGASFPVPTVGSNLTISYSLAPSLVSTQLIPTFLTGVIPTVVPSSSLAATEVSSSAAIPSSTEIAATGVTSYSVPVYTSTVFTTVTLTSSNAGGVVYVTSVIAVSTTVCTLTASETGASESAVPSTSLQAAETSNLPPVVGTGTGSFPSGSGFPPSPSGTAPGSSPVLSYSVPILSSTDLFPISTGSPVITPVGAPSSSAGSPDTTVWTTSVVYTTTVITTTLCASEFPNCPAHSTHVITSVIPVYTTVCPLALTTDTTDLFPTFVPSAFSYFTGPGATGPVGTGSPTTDTTDLFPTFVPSSFAYFTGPDATGPVGTGYPTLTASSGFPSAPPAPTSSISLSVSYSLAPTAPSTSLNAVSTGGNVVLNTTALFPTGTEISTAVAPVSSSVFSSGVYATTELSPTAVSSSVSGFPSPPSSIPHFTLPSSLVPYSTLVTSSRTIGGYGGNGAVPTSTPTSAPPVAPPTNSKNWWAEFQKWLQELAAWFKSEEKKAKEPKN</sequence>
<keyword evidence="4" id="KW-1185">Reference proteome</keyword>
<evidence type="ECO:0000313" key="4">
    <source>
        <dbReference type="Proteomes" id="UP000799750"/>
    </source>
</evidence>
<feature type="compositionally biased region" description="Polar residues" evidence="1">
    <location>
        <begin position="330"/>
        <end position="346"/>
    </location>
</feature>
<feature type="region of interest" description="Disordered" evidence="1">
    <location>
        <begin position="656"/>
        <end position="676"/>
    </location>
</feature>
<feature type="region of interest" description="Disordered" evidence="1">
    <location>
        <begin position="48"/>
        <end position="72"/>
    </location>
</feature>
<proteinExistence type="predicted"/>
<dbReference type="OrthoDB" id="3923593at2759"/>
<evidence type="ECO:0000256" key="2">
    <source>
        <dbReference type="SAM" id="SignalP"/>
    </source>
</evidence>
<protein>
    <submittedName>
        <fullName evidence="3">Uncharacterized protein</fullName>
    </submittedName>
</protein>
<reference evidence="3" key="1">
    <citation type="journal article" date="2020" name="Stud. Mycol.">
        <title>101 Dothideomycetes genomes: a test case for predicting lifestyles and emergence of pathogens.</title>
        <authorList>
            <person name="Haridas S."/>
            <person name="Albert R."/>
            <person name="Binder M."/>
            <person name="Bloem J."/>
            <person name="Labutti K."/>
            <person name="Salamov A."/>
            <person name="Andreopoulos B."/>
            <person name="Baker S."/>
            <person name="Barry K."/>
            <person name="Bills G."/>
            <person name="Bluhm B."/>
            <person name="Cannon C."/>
            <person name="Castanera R."/>
            <person name="Culley D."/>
            <person name="Daum C."/>
            <person name="Ezra D."/>
            <person name="Gonzalez J."/>
            <person name="Henrissat B."/>
            <person name="Kuo A."/>
            <person name="Liang C."/>
            <person name="Lipzen A."/>
            <person name="Lutzoni F."/>
            <person name="Magnuson J."/>
            <person name="Mondo S."/>
            <person name="Nolan M."/>
            <person name="Ohm R."/>
            <person name="Pangilinan J."/>
            <person name="Park H.-J."/>
            <person name="Ramirez L."/>
            <person name="Alfaro M."/>
            <person name="Sun H."/>
            <person name="Tritt A."/>
            <person name="Yoshinaga Y."/>
            <person name="Zwiers L.-H."/>
            <person name="Turgeon B."/>
            <person name="Goodwin S."/>
            <person name="Spatafora J."/>
            <person name="Crous P."/>
            <person name="Grigoriev I."/>
        </authorList>
    </citation>
    <scope>NUCLEOTIDE SEQUENCE</scope>
    <source>
        <strain evidence="3">CBS 269.34</strain>
    </source>
</reference>
<keyword evidence="2" id="KW-0732">Signal</keyword>
<name>A0A6A6QDK4_9PEZI</name>
<evidence type="ECO:0000313" key="3">
    <source>
        <dbReference type="EMBL" id="KAF2489537.1"/>
    </source>
</evidence>